<comment type="subcellular location">
    <subcellularLocation>
        <location evidence="1">Nucleus</location>
    </subcellularLocation>
</comment>
<evidence type="ECO:0000256" key="7">
    <source>
        <dbReference type="PROSITE-ProRule" id="PRU00042"/>
    </source>
</evidence>
<dbReference type="SUPFAM" id="SSF57667">
    <property type="entry name" value="beta-beta-alpha zinc fingers"/>
    <property type="match status" value="1"/>
</dbReference>
<keyword evidence="6" id="KW-0539">Nucleus</keyword>
<evidence type="ECO:0000313" key="10">
    <source>
        <dbReference type="EMBL" id="AWP06398.1"/>
    </source>
</evidence>
<dbReference type="InterPro" id="IPR013087">
    <property type="entry name" value="Znf_C2H2_type"/>
</dbReference>
<protein>
    <submittedName>
        <fullName evidence="10">Putative GPI-anchored adhesin-like protein PGA55</fullName>
    </submittedName>
</protein>
<evidence type="ECO:0000256" key="1">
    <source>
        <dbReference type="ARBA" id="ARBA00004123"/>
    </source>
</evidence>
<gene>
    <name evidence="10" type="ORF">SMAX5B_004957</name>
</gene>
<keyword evidence="2" id="KW-0479">Metal-binding</keyword>
<evidence type="ECO:0000256" key="2">
    <source>
        <dbReference type="ARBA" id="ARBA00022723"/>
    </source>
</evidence>
<evidence type="ECO:0000256" key="8">
    <source>
        <dbReference type="SAM" id="MobiDB-lite"/>
    </source>
</evidence>
<keyword evidence="4 7" id="KW-0863">Zinc-finger</keyword>
<dbReference type="GO" id="GO:0008270">
    <property type="term" value="F:zinc ion binding"/>
    <property type="evidence" value="ECO:0007669"/>
    <property type="project" value="UniProtKB-KW"/>
</dbReference>
<dbReference type="Pfam" id="PF00096">
    <property type="entry name" value="zf-C2H2"/>
    <property type="match status" value="2"/>
</dbReference>
<feature type="domain" description="C2H2-type" evidence="9">
    <location>
        <begin position="519"/>
        <end position="546"/>
    </location>
</feature>
<dbReference type="SMART" id="SM00355">
    <property type="entry name" value="ZnF_C2H2"/>
    <property type="match status" value="3"/>
</dbReference>
<dbReference type="EMBL" id="CP026250">
    <property type="protein sequence ID" value="AWP06398.1"/>
    <property type="molecule type" value="Genomic_DNA"/>
</dbReference>
<keyword evidence="11" id="KW-1185">Reference proteome</keyword>
<evidence type="ECO:0000259" key="9">
    <source>
        <dbReference type="PROSITE" id="PS50157"/>
    </source>
</evidence>
<feature type="domain" description="C2H2-type" evidence="9">
    <location>
        <begin position="491"/>
        <end position="518"/>
    </location>
</feature>
<proteinExistence type="predicted"/>
<organism evidence="10 11">
    <name type="scientific">Scophthalmus maximus</name>
    <name type="common">Turbot</name>
    <name type="synonym">Psetta maxima</name>
    <dbReference type="NCBI Taxonomy" id="52904"/>
    <lineage>
        <taxon>Eukaryota</taxon>
        <taxon>Metazoa</taxon>
        <taxon>Chordata</taxon>
        <taxon>Craniata</taxon>
        <taxon>Vertebrata</taxon>
        <taxon>Euteleostomi</taxon>
        <taxon>Actinopterygii</taxon>
        <taxon>Neopterygii</taxon>
        <taxon>Teleostei</taxon>
        <taxon>Neoteleostei</taxon>
        <taxon>Acanthomorphata</taxon>
        <taxon>Carangaria</taxon>
        <taxon>Pleuronectiformes</taxon>
        <taxon>Pleuronectoidei</taxon>
        <taxon>Scophthalmidae</taxon>
        <taxon>Scophthalmus</taxon>
    </lineage>
</organism>
<feature type="domain" description="C2H2-type" evidence="9">
    <location>
        <begin position="547"/>
        <end position="572"/>
    </location>
</feature>
<sequence>MSEKDEETSVTLELTCLEMNSGVEKVEISSVVDKVNTPASGSQQVFPFKLKKTPSFILPSVRERLVESDLGDVENCKDAMLLVEAMNLSTEENMLSSLKRMAASPQIQCASHMGTLQTTDKVPTASRTLSTEAFEAVGSPPMTELAKTQLAVQKLIARPQVTDSTPTNIIIPKRPVVTPSNIGILPKPSSTAATQTSVQSQKTFPRPVITLDESTKPAAALTVSSSQLISSSQEMAVSVDSLTAEVATISSQMSEEKNTVQEILSSETCTTLGESFISGYVQPSTPKILDSDFVSQTISMTKLSAGEPASNLEEEIFSNTMQYCALSNDQPTEEKGSVAPIQLTPALSTDTSDLHLQMSKTQFLAQLAVSPVAQAPQQASSNDFGASSAEISTNGKKKLQKNSLLTRLRRHLKTQLQTSAGCVDGPNVKNTASETIPISPKKSGVVEDVTSLNKTANDSIPKSPRRTGLCREALRSKMSVCEPTRRCLLKNQCGECGRILSSSAALESHVSLHNGRRPFSCTLCAKSFPDAKGLERHGRVHRNGRIYICKECGKGFTYRFGLTKHLQMSQIR</sequence>
<reference evidence="10 11" key="1">
    <citation type="submission" date="2017-12" db="EMBL/GenBank/DDBJ databases">
        <title>Integrating genomic resources of turbot (Scophthalmus maximus) in depth evaluation of genetic and physical mapping variation across individuals.</title>
        <authorList>
            <person name="Martinez P."/>
        </authorList>
    </citation>
    <scope>NUCLEOTIDE SEQUENCE [LARGE SCALE GENOMIC DNA]</scope>
</reference>
<dbReference type="GO" id="GO:0005634">
    <property type="term" value="C:nucleus"/>
    <property type="evidence" value="ECO:0007669"/>
    <property type="project" value="UniProtKB-SubCell"/>
</dbReference>
<dbReference type="InterPro" id="IPR050331">
    <property type="entry name" value="Zinc_finger"/>
</dbReference>
<dbReference type="PROSITE" id="PS50157">
    <property type="entry name" value="ZINC_FINGER_C2H2_2"/>
    <property type="match status" value="3"/>
</dbReference>
<dbReference type="InterPro" id="IPR036236">
    <property type="entry name" value="Znf_C2H2_sf"/>
</dbReference>
<accession>A0A2U9BQD8</accession>
<dbReference type="PANTHER" id="PTHR16515:SF49">
    <property type="entry name" value="GASTRULA ZINC FINGER PROTEIN XLCGF49.1-LIKE-RELATED"/>
    <property type="match status" value="1"/>
</dbReference>
<feature type="compositionally biased region" description="Polar residues" evidence="8">
    <location>
        <begin position="381"/>
        <end position="394"/>
    </location>
</feature>
<dbReference type="Proteomes" id="UP000246464">
    <property type="component" value="Chromosome 8"/>
</dbReference>
<evidence type="ECO:0000256" key="6">
    <source>
        <dbReference type="ARBA" id="ARBA00023242"/>
    </source>
</evidence>
<dbReference type="Gene3D" id="3.30.160.60">
    <property type="entry name" value="Classic Zinc Finger"/>
    <property type="match status" value="2"/>
</dbReference>
<dbReference type="GO" id="GO:0010468">
    <property type="term" value="P:regulation of gene expression"/>
    <property type="evidence" value="ECO:0007669"/>
    <property type="project" value="TreeGrafter"/>
</dbReference>
<dbReference type="PROSITE" id="PS00028">
    <property type="entry name" value="ZINC_FINGER_C2H2_1"/>
    <property type="match status" value="2"/>
</dbReference>
<evidence type="ECO:0000313" key="11">
    <source>
        <dbReference type="Proteomes" id="UP000246464"/>
    </source>
</evidence>
<name>A0A2U9BQD8_SCOMX</name>
<evidence type="ECO:0000256" key="5">
    <source>
        <dbReference type="ARBA" id="ARBA00022833"/>
    </source>
</evidence>
<keyword evidence="5" id="KW-0862">Zinc</keyword>
<feature type="region of interest" description="Disordered" evidence="8">
    <location>
        <begin position="376"/>
        <end position="395"/>
    </location>
</feature>
<dbReference type="PANTHER" id="PTHR16515">
    <property type="entry name" value="PR DOMAIN ZINC FINGER PROTEIN"/>
    <property type="match status" value="1"/>
</dbReference>
<keyword evidence="3" id="KW-0677">Repeat</keyword>
<evidence type="ECO:0000256" key="4">
    <source>
        <dbReference type="ARBA" id="ARBA00022771"/>
    </source>
</evidence>
<evidence type="ECO:0000256" key="3">
    <source>
        <dbReference type="ARBA" id="ARBA00022737"/>
    </source>
</evidence>
<dbReference type="AlphaFoldDB" id="A0A2U9BQD8"/>